<dbReference type="SMART" id="SM00387">
    <property type="entry name" value="HATPase_c"/>
    <property type="match status" value="2"/>
</dbReference>
<dbReference type="InterPro" id="IPR011006">
    <property type="entry name" value="CheY-like_superfamily"/>
</dbReference>
<dbReference type="Gene3D" id="1.10.287.130">
    <property type="match status" value="1"/>
</dbReference>
<evidence type="ECO:0000259" key="12">
    <source>
        <dbReference type="PROSITE" id="PS50110"/>
    </source>
</evidence>
<keyword evidence="10" id="KW-1133">Transmembrane helix</keyword>
<feature type="transmembrane region" description="Helical" evidence="10">
    <location>
        <begin position="243"/>
        <end position="260"/>
    </location>
</feature>
<keyword evidence="4" id="KW-0808">Transferase</keyword>
<protein>
    <recommendedName>
        <fullName evidence="2">histidine kinase</fullName>
        <ecNumber evidence="2">2.7.13.3</ecNumber>
    </recommendedName>
</protein>
<dbReference type="Gene3D" id="3.30.565.10">
    <property type="entry name" value="Histidine kinase-like ATPase, C-terminal domain"/>
    <property type="match status" value="2"/>
</dbReference>
<keyword evidence="7 13" id="KW-0067">ATP-binding</keyword>
<dbReference type="EC" id="2.7.13.3" evidence="2"/>
<dbReference type="InterPro" id="IPR001789">
    <property type="entry name" value="Sig_transdc_resp-reg_receiver"/>
</dbReference>
<dbReference type="PANTHER" id="PTHR43047">
    <property type="entry name" value="TWO-COMPONENT HISTIDINE PROTEIN KINASE"/>
    <property type="match status" value="1"/>
</dbReference>
<dbReference type="InterPro" id="IPR005467">
    <property type="entry name" value="His_kinase_dom"/>
</dbReference>
<evidence type="ECO:0000256" key="2">
    <source>
        <dbReference type="ARBA" id="ARBA00012438"/>
    </source>
</evidence>
<dbReference type="InterPro" id="IPR010559">
    <property type="entry name" value="Sig_transdc_His_kin_internal"/>
</dbReference>
<dbReference type="CDD" id="cd00082">
    <property type="entry name" value="HisKA"/>
    <property type="match status" value="1"/>
</dbReference>
<reference evidence="13 14" key="1">
    <citation type="submission" date="2024-09" db="EMBL/GenBank/DDBJ databases">
        <authorList>
            <person name="Sun Q."/>
            <person name="Mori K."/>
        </authorList>
    </citation>
    <scope>NUCLEOTIDE SEQUENCE [LARGE SCALE GENOMIC DNA]</scope>
    <source>
        <strain evidence="13 14">JCM 12520</strain>
    </source>
</reference>
<comment type="caution">
    <text evidence="13">The sequence shown here is derived from an EMBL/GenBank/DDBJ whole genome shotgun (WGS) entry which is preliminary data.</text>
</comment>
<evidence type="ECO:0000256" key="7">
    <source>
        <dbReference type="ARBA" id="ARBA00022840"/>
    </source>
</evidence>
<gene>
    <name evidence="13" type="ORF">ACFFNY_18140</name>
</gene>
<feature type="transmembrane region" description="Helical" evidence="10">
    <location>
        <begin position="213"/>
        <end position="236"/>
    </location>
</feature>
<dbReference type="InterPro" id="IPR036890">
    <property type="entry name" value="HATPase_C_sf"/>
</dbReference>
<keyword evidence="14" id="KW-1185">Reference proteome</keyword>
<feature type="transmembrane region" description="Helical" evidence="10">
    <location>
        <begin position="7"/>
        <end position="24"/>
    </location>
</feature>
<dbReference type="Pfam" id="PF00072">
    <property type="entry name" value="Response_reg"/>
    <property type="match status" value="1"/>
</dbReference>
<dbReference type="CDD" id="cd16922">
    <property type="entry name" value="HATPase_EvgS-ArcB-TorS-like"/>
    <property type="match status" value="1"/>
</dbReference>
<dbReference type="SMART" id="SM00448">
    <property type="entry name" value="REC"/>
    <property type="match status" value="1"/>
</dbReference>
<evidence type="ECO:0000256" key="10">
    <source>
        <dbReference type="SAM" id="Phobius"/>
    </source>
</evidence>
<dbReference type="SUPFAM" id="SSF52172">
    <property type="entry name" value="CheY-like"/>
    <property type="match status" value="1"/>
</dbReference>
<feature type="domain" description="Histidine kinase" evidence="11">
    <location>
        <begin position="443"/>
        <end position="662"/>
    </location>
</feature>
<evidence type="ECO:0000256" key="6">
    <source>
        <dbReference type="ARBA" id="ARBA00022777"/>
    </source>
</evidence>
<dbReference type="InterPro" id="IPR036097">
    <property type="entry name" value="HisK_dim/P_sf"/>
</dbReference>
<evidence type="ECO:0000256" key="5">
    <source>
        <dbReference type="ARBA" id="ARBA00022741"/>
    </source>
</evidence>
<feature type="transmembrane region" description="Helical" evidence="10">
    <location>
        <begin position="280"/>
        <end position="298"/>
    </location>
</feature>
<dbReference type="Pfam" id="PF07695">
    <property type="entry name" value="7TMR-DISM_7TM"/>
    <property type="match status" value="1"/>
</dbReference>
<dbReference type="InterPro" id="IPR003661">
    <property type="entry name" value="HisK_dim/P_dom"/>
</dbReference>
<keyword evidence="5" id="KW-0547">Nucleotide-binding</keyword>
<name>A0ABV5VYY6_9BACL</name>
<feature type="transmembrane region" description="Helical" evidence="10">
    <location>
        <begin position="368"/>
        <end position="390"/>
    </location>
</feature>
<dbReference type="Proteomes" id="UP001589619">
    <property type="component" value="Unassembled WGS sequence"/>
</dbReference>
<evidence type="ECO:0000313" key="13">
    <source>
        <dbReference type="EMBL" id="MFB9753490.1"/>
    </source>
</evidence>
<dbReference type="PROSITE" id="PS50110">
    <property type="entry name" value="RESPONSE_REGULATORY"/>
    <property type="match status" value="1"/>
</dbReference>
<feature type="domain" description="Response regulatory" evidence="12">
    <location>
        <begin position="705"/>
        <end position="822"/>
    </location>
</feature>
<dbReference type="InterPro" id="IPR011623">
    <property type="entry name" value="7TMR_DISM_rcpt_extracell_dom1"/>
</dbReference>
<proteinExistence type="predicted"/>
<dbReference type="PROSITE" id="PS50109">
    <property type="entry name" value="HIS_KIN"/>
    <property type="match status" value="1"/>
</dbReference>
<evidence type="ECO:0000256" key="9">
    <source>
        <dbReference type="PROSITE-ProRule" id="PRU00169"/>
    </source>
</evidence>
<dbReference type="PRINTS" id="PR00344">
    <property type="entry name" value="BCTRLSENSOR"/>
</dbReference>
<organism evidence="13 14">
    <name type="scientific">Paenibacillus hodogayensis</name>
    <dbReference type="NCBI Taxonomy" id="279208"/>
    <lineage>
        <taxon>Bacteria</taxon>
        <taxon>Bacillati</taxon>
        <taxon>Bacillota</taxon>
        <taxon>Bacilli</taxon>
        <taxon>Bacillales</taxon>
        <taxon>Paenibacillaceae</taxon>
        <taxon>Paenibacillus</taxon>
    </lineage>
</organism>
<keyword evidence="3 9" id="KW-0597">Phosphoprotein</keyword>
<dbReference type="SUPFAM" id="SSF49785">
    <property type="entry name" value="Galactose-binding domain-like"/>
    <property type="match status" value="1"/>
</dbReference>
<evidence type="ECO:0000256" key="8">
    <source>
        <dbReference type="ARBA" id="ARBA00023012"/>
    </source>
</evidence>
<dbReference type="InterPro" id="IPR004358">
    <property type="entry name" value="Sig_transdc_His_kin-like_C"/>
</dbReference>
<feature type="modified residue" description="4-aspartylphosphate" evidence="9">
    <location>
        <position position="755"/>
    </location>
</feature>
<dbReference type="InterPro" id="IPR003594">
    <property type="entry name" value="HATPase_dom"/>
</dbReference>
<accession>A0ABV5VYY6</accession>
<keyword evidence="8" id="KW-0902">Two-component regulatory system</keyword>
<dbReference type="SUPFAM" id="SSF55874">
    <property type="entry name" value="ATPase domain of HSP90 chaperone/DNA topoisomerase II/histidine kinase"/>
    <property type="match status" value="2"/>
</dbReference>
<evidence type="ECO:0000256" key="1">
    <source>
        <dbReference type="ARBA" id="ARBA00000085"/>
    </source>
</evidence>
<dbReference type="CDD" id="cd17574">
    <property type="entry name" value="REC_OmpR"/>
    <property type="match status" value="1"/>
</dbReference>
<dbReference type="Pfam" id="PF06580">
    <property type="entry name" value="His_kinase"/>
    <property type="match status" value="1"/>
</dbReference>
<dbReference type="PANTHER" id="PTHR43047:SF72">
    <property type="entry name" value="OSMOSENSING HISTIDINE PROTEIN KINASE SLN1"/>
    <property type="match status" value="1"/>
</dbReference>
<dbReference type="EMBL" id="JBHMAG010000012">
    <property type="protein sequence ID" value="MFB9753490.1"/>
    <property type="molecule type" value="Genomic_DNA"/>
</dbReference>
<evidence type="ECO:0000259" key="11">
    <source>
        <dbReference type="PROSITE" id="PS50109"/>
    </source>
</evidence>
<evidence type="ECO:0000256" key="3">
    <source>
        <dbReference type="ARBA" id="ARBA00022553"/>
    </source>
</evidence>
<feature type="transmembrane region" description="Helical" evidence="10">
    <location>
        <begin position="340"/>
        <end position="356"/>
    </location>
</feature>
<dbReference type="Gene3D" id="2.60.120.260">
    <property type="entry name" value="Galactose-binding domain-like"/>
    <property type="match status" value="1"/>
</dbReference>
<dbReference type="SUPFAM" id="SSF47384">
    <property type="entry name" value="Homodimeric domain of signal transducing histidine kinase"/>
    <property type="match status" value="1"/>
</dbReference>
<dbReference type="InterPro" id="IPR008979">
    <property type="entry name" value="Galactose-bd-like_sf"/>
</dbReference>
<feature type="transmembrane region" description="Helical" evidence="10">
    <location>
        <begin position="310"/>
        <end position="334"/>
    </location>
</feature>
<keyword evidence="6" id="KW-0418">Kinase</keyword>
<keyword evidence="10" id="KW-0472">Membrane</keyword>
<dbReference type="Pfam" id="PF02518">
    <property type="entry name" value="HATPase_c"/>
    <property type="match status" value="2"/>
</dbReference>
<dbReference type="Gene3D" id="3.40.50.2300">
    <property type="match status" value="1"/>
</dbReference>
<keyword evidence="10" id="KW-0812">Transmembrane</keyword>
<evidence type="ECO:0000256" key="4">
    <source>
        <dbReference type="ARBA" id="ARBA00022679"/>
    </source>
</evidence>
<evidence type="ECO:0000313" key="14">
    <source>
        <dbReference type="Proteomes" id="UP001589619"/>
    </source>
</evidence>
<comment type="catalytic activity">
    <reaction evidence="1">
        <text>ATP + protein L-histidine = ADP + protein N-phospho-L-histidine.</text>
        <dbReference type="EC" id="2.7.13.3"/>
    </reaction>
</comment>
<sequence>MLKQRSLPILFFIIVLIVPFYSLFQSIKADSFSEKAREGIIDLSRWDFAANGSVPLSGEWEFYRNQLLTPQHFQPSGAGDGVRPQLSGLIPVPGKWNRYMSEDGREAATGYATFRLQVRLNAQTEALYGLQTTNIRTANRIYINGREVGASGFPGVSDESSRSANTPYVGFAVVKGSVAEIIVQVSNFNYSSGGIIYPILFGDQHSIMNSREWNVSVDLMTSAAFIIPGIFFLILYRMRREDVSLRYLSLFCLFALVYVLTHGEKLLADLVPDLDFEKFLRIQLVSSMLVHYYLLRYVHALVADKVSRTIILLFVVPTGLLLLLAVGSPTLFLSQLDSPYFLYSFLIVSYVAYALLRQLRRRSKEMVLVLMSVQSIAVIILVSILNVTGLLESQVLVPYEMLIFVIAQALLLARRFAESFREVEQLSQKLLTLDGLKDEFMANTSHELRTPLHGMINIAESLLAGAGGALNRKQQNDLSMVVSTGKRLSLLLNDILDFSRLKNGDIALKRQAVDLQAVASSVLEVMSHMTGGKPIHFVQKWPDPMPLLDTDENRLQQVLFNLLGNAVKFTHKGEIRLYADVRGRYVNVSVEDTGIGIPKERIEHLFQAFDEAAASADLDYNGGTGLGLSITKKLVELNGGEVAVRSEPGRGSVFSFTLPIAEDASQSEAVSPAKKYAAESRTVDKTAAAGIVPAIPAGQEGADYAVLIVDDDLINLQVLHNLLSVERCAVTAAQNGEEALSLLEKGRRPDLVIVDWMMPGMSGLELCRKIRERYSLSELPVLMLTARSRPEDVQTGFGAGVNDFLSKPVEAVELRARVRTLLELRKSLQAAVRSEMAFLQAQIKPHFLYNALNTIIALCPSDPAMAMRLLGELSLYLRASFDFRNRDRLTTVEQELELVHAYLTLEQARFGERLVVEYAIQGNRRSLIPPLTIQPIVENAVRHGVMRKDEGGTIRIAVTIDTDRTVVTVTDDGVGMKPERLEQIFTGREGASVGLRNIHGRLLTLYGKGLQIRSEWQSGTTVSFEVLAGETDERGRERER</sequence>
<dbReference type="GO" id="GO:0005524">
    <property type="term" value="F:ATP binding"/>
    <property type="evidence" value="ECO:0007669"/>
    <property type="project" value="UniProtKB-KW"/>
</dbReference>
<dbReference type="Pfam" id="PF00512">
    <property type="entry name" value="HisKA"/>
    <property type="match status" value="1"/>
</dbReference>
<dbReference type="SMART" id="SM00388">
    <property type="entry name" value="HisKA"/>
    <property type="match status" value="1"/>
</dbReference>
<dbReference type="RefSeq" id="WP_344901259.1">
    <property type="nucleotide sequence ID" value="NZ_BAAAYO010000001.1"/>
</dbReference>